<name>A0ABW1ACI8_9ACTN</name>
<keyword evidence="2" id="KW-1185">Reference proteome</keyword>
<organism evidence="1 2">
    <name type="scientific">Actinomadura rugatobispora</name>
    <dbReference type="NCBI Taxonomy" id="1994"/>
    <lineage>
        <taxon>Bacteria</taxon>
        <taxon>Bacillati</taxon>
        <taxon>Actinomycetota</taxon>
        <taxon>Actinomycetes</taxon>
        <taxon>Streptosporangiales</taxon>
        <taxon>Thermomonosporaceae</taxon>
        <taxon>Actinomadura</taxon>
    </lineage>
</organism>
<dbReference type="Pfam" id="PF05721">
    <property type="entry name" value="PhyH"/>
    <property type="match status" value="1"/>
</dbReference>
<protein>
    <submittedName>
        <fullName evidence="1">Phytanoyl-CoA dioxygenase family protein</fullName>
    </submittedName>
</protein>
<reference evidence="2" key="1">
    <citation type="journal article" date="2019" name="Int. J. Syst. Evol. Microbiol.">
        <title>The Global Catalogue of Microorganisms (GCM) 10K type strain sequencing project: providing services to taxonomists for standard genome sequencing and annotation.</title>
        <authorList>
            <consortium name="The Broad Institute Genomics Platform"/>
            <consortium name="The Broad Institute Genome Sequencing Center for Infectious Disease"/>
            <person name="Wu L."/>
            <person name="Ma J."/>
        </authorList>
    </citation>
    <scope>NUCLEOTIDE SEQUENCE [LARGE SCALE GENOMIC DNA]</scope>
    <source>
        <strain evidence="2">KCTC 42087</strain>
    </source>
</reference>
<evidence type="ECO:0000313" key="1">
    <source>
        <dbReference type="EMBL" id="MFC5751235.1"/>
    </source>
</evidence>
<dbReference type="Gene3D" id="2.60.120.620">
    <property type="entry name" value="q2cbj1_9rhob like domain"/>
    <property type="match status" value="1"/>
</dbReference>
<dbReference type="EMBL" id="JBHSON010000066">
    <property type="protein sequence ID" value="MFC5751235.1"/>
    <property type="molecule type" value="Genomic_DNA"/>
</dbReference>
<proteinExistence type="predicted"/>
<sequence>MSSHADPEQPVPEEVPRFGPPYDWQAIDAAVKEWGAAVVGGLAGRDLCARVNGEIDRWLARDRDSRRPRTGTPVYDTFLGFRTVRLQRLVTRIPVVRELVTHEEILAWAHRMLTPVCRRILLSTAEMIQIGPQETAQFVHRDSDAWWPELLRQEHAVSVTAMVGLTPFTAENGGTRIALGSHRWPAGRRPKVGTLRQAIMDQGDVLLFRADVFHGGGRNGTPDQYRRGCAVSYCAGWLRPQETGTLVAPPDVAAGLPPEIAELLGYAVHDSTSVGGGIVGMLDNGDPRGTFPPERLGRRR</sequence>
<gene>
    <name evidence="1" type="ORF">ACFPZN_36945</name>
</gene>
<dbReference type="GO" id="GO:0051213">
    <property type="term" value="F:dioxygenase activity"/>
    <property type="evidence" value="ECO:0007669"/>
    <property type="project" value="UniProtKB-KW"/>
</dbReference>
<keyword evidence="1" id="KW-0223">Dioxygenase</keyword>
<dbReference type="Proteomes" id="UP001596074">
    <property type="component" value="Unassembled WGS sequence"/>
</dbReference>
<dbReference type="RefSeq" id="WP_378287133.1">
    <property type="nucleotide sequence ID" value="NZ_JBHSON010000066.1"/>
</dbReference>
<comment type="caution">
    <text evidence="1">The sequence shown here is derived from an EMBL/GenBank/DDBJ whole genome shotgun (WGS) entry which is preliminary data.</text>
</comment>
<dbReference type="SUPFAM" id="SSF51197">
    <property type="entry name" value="Clavaminate synthase-like"/>
    <property type="match status" value="1"/>
</dbReference>
<evidence type="ECO:0000313" key="2">
    <source>
        <dbReference type="Proteomes" id="UP001596074"/>
    </source>
</evidence>
<keyword evidence="1" id="KW-0560">Oxidoreductase</keyword>
<accession>A0ABW1ACI8</accession>
<dbReference type="InterPro" id="IPR008775">
    <property type="entry name" value="Phytyl_CoA_dOase-like"/>
</dbReference>